<evidence type="ECO:0000256" key="9">
    <source>
        <dbReference type="ARBA" id="ARBA00022958"/>
    </source>
</evidence>
<reference evidence="23" key="1">
    <citation type="submission" date="2015-03" db="EMBL/GenBank/DDBJ databases">
        <title>Draft genome sequence of a novel methanotroph (Sn10-6) isolated from flooded ricefield rhizosphere in India.</title>
        <authorList>
            <person name="Pandit P.S."/>
            <person name="Pore S.D."/>
            <person name="Arora P."/>
            <person name="Kapse N.G."/>
            <person name="Dhakephalkar P.K."/>
            <person name="Rahalkar M.C."/>
        </authorList>
    </citation>
    <scope>NUCLEOTIDE SEQUENCE [LARGE SCALE GENOMIC DNA]</scope>
    <source>
        <strain evidence="23">Sn10-6</strain>
    </source>
</reference>
<comment type="function">
    <text evidence="18">Catalyzes the epimerization of the S- and R-forms of NAD(P)HX, a damaged form of NAD(P)H that is a result of enzymatic or heat-dependent hydration. This is a prerequisite for the S-specific NAD(P)H-hydrate dehydratase to allow the repair of both epimers of NAD(P)HX.</text>
</comment>
<comment type="function">
    <text evidence="17">Catalyzes the dehydration of the S-form of NAD(P)HX at the expense of ADP, which is converted to AMP. Together with NAD(P)HX epimerase, which catalyzes the epimerization of the S- and R-forms, the enzyme allows the repair of both epimers of NAD(P)HX, a damaged form of NAD(P)H that is a result of enzymatic or heat-dependent hydration.</text>
</comment>
<dbReference type="AlphaFoldDB" id="A0A0F3IFG4"/>
<feature type="binding site" evidence="17">
    <location>
        <position position="258"/>
    </location>
    <ligand>
        <name>(6S)-NADPHX</name>
        <dbReference type="ChEBI" id="CHEBI:64076"/>
    </ligand>
</feature>
<feature type="binding site" evidence="18">
    <location>
        <position position="162"/>
    </location>
    <ligand>
        <name>K(+)</name>
        <dbReference type="ChEBI" id="CHEBI:29103"/>
    </ligand>
</feature>
<feature type="domain" description="YjeF C-terminal" evidence="20">
    <location>
        <begin position="223"/>
        <end position="488"/>
    </location>
</feature>
<feature type="domain" description="YjeF N-terminal" evidence="21">
    <location>
        <begin position="14"/>
        <end position="216"/>
    </location>
</feature>
<evidence type="ECO:0000256" key="19">
    <source>
        <dbReference type="PIRNR" id="PIRNR017184"/>
    </source>
</evidence>
<evidence type="ECO:0000256" key="3">
    <source>
        <dbReference type="ARBA" id="ARBA00006001"/>
    </source>
</evidence>
<accession>A0A0F3IFG4</accession>
<dbReference type="NCBIfam" id="TIGR00196">
    <property type="entry name" value="yjeF_cterm"/>
    <property type="match status" value="1"/>
</dbReference>
<dbReference type="PROSITE" id="PS51383">
    <property type="entry name" value="YJEF_C_3"/>
    <property type="match status" value="1"/>
</dbReference>
<keyword evidence="5 18" id="KW-0479">Metal-binding</keyword>
<comment type="subunit">
    <text evidence="17">Homotetramer.</text>
</comment>
<comment type="caution">
    <text evidence="18">Lacks conserved residue(s) required for the propagation of feature annotation.</text>
</comment>
<dbReference type="GO" id="GO:0046496">
    <property type="term" value="P:nicotinamide nucleotide metabolic process"/>
    <property type="evidence" value="ECO:0007669"/>
    <property type="project" value="UniProtKB-UniRule"/>
</dbReference>
<feature type="binding site" evidence="18">
    <location>
        <position position="159"/>
    </location>
    <ligand>
        <name>(6S)-NADPHX</name>
        <dbReference type="ChEBI" id="CHEBI:64076"/>
    </ligand>
</feature>
<comment type="function">
    <text evidence="14 19">Bifunctional enzyme that catalyzes the epimerization of the S- and R-forms of NAD(P)HX and the dehydration of the S-form of NAD(P)HX at the expense of ADP, which is converted to AMP. This allows the repair of both epimers of NAD(P)HX, a damaged form of NAD(P)H that is a result of enzymatic or heat-dependent hydration.</text>
</comment>
<reference evidence="22 23" key="2">
    <citation type="journal article" date="2016" name="Microb. Ecol.">
        <title>Genome Characteristics of a Novel Type I Methanotroph (Sn10-6) Isolated from a Flooded Indian Rice Field.</title>
        <authorList>
            <person name="Rahalkar M.C."/>
            <person name="Pandit P.S."/>
            <person name="Dhakephalkar P.K."/>
            <person name="Pore S."/>
            <person name="Arora P."/>
            <person name="Kapse N."/>
        </authorList>
    </citation>
    <scope>NUCLEOTIDE SEQUENCE [LARGE SCALE GENOMIC DNA]</scope>
    <source>
        <strain evidence="22 23">Sn10-6</strain>
    </source>
</reference>
<dbReference type="SUPFAM" id="SSF64153">
    <property type="entry name" value="YjeF N-terminal domain-like"/>
    <property type="match status" value="1"/>
</dbReference>
<dbReference type="Pfam" id="PF01256">
    <property type="entry name" value="Carb_kinase"/>
    <property type="match status" value="1"/>
</dbReference>
<comment type="catalytic activity">
    <reaction evidence="1 18 19">
        <text>(6R)-NADHX = (6S)-NADHX</text>
        <dbReference type="Rhea" id="RHEA:32215"/>
        <dbReference type="ChEBI" id="CHEBI:64074"/>
        <dbReference type="ChEBI" id="CHEBI:64075"/>
        <dbReference type="EC" id="5.1.99.6"/>
    </reaction>
</comment>
<dbReference type="InterPro" id="IPR000631">
    <property type="entry name" value="CARKD"/>
</dbReference>
<evidence type="ECO:0000256" key="5">
    <source>
        <dbReference type="ARBA" id="ARBA00022723"/>
    </source>
</evidence>
<comment type="similarity">
    <text evidence="18">Belongs to the NnrE/AIBP family.</text>
</comment>
<feature type="binding site" evidence="17">
    <location>
        <position position="430"/>
    </location>
    <ligand>
        <name>AMP</name>
        <dbReference type="ChEBI" id="CHEBI:456215"/>
    </ligand>
</feature>
<dbReference type="InterPro" id="IPR017953">
    <property type="entry name" value="Carbohydrate_kinase_pred_CS"/>
</dbReference>
<evidence type="ECO:0000256" key="14">
    <source>
        <dbReference type="ARBA" id="ARBA00025153"/>
    </source>
</evidence>
<dbReference type="GO" id="GO:0052856">
    <property type="term" value="F:NAD(P)HX epimerase activity"/>
    <property type="evidence" value="ECO:0007669"/>
    <property type="project" value="UniProtKB-UniRule"/>
</dbReference>
<comment type="similarity">
    <text evidence="17">Belongs to the NnrD/CARKD family.</text>
</comment>
<feature type="binding site" evidence="18">
    <location>
        <position position="63"/>
    </location>
    <ligand>
        <name>K(+)</name>
        <dbReference type="ChEBI" id="CHEBI:29103"/>
    </ligand>
</feature>
<feature type="binding site" evidence="17">
    <location>
        <position position="319"/>
    </location>
    <ligand>
        <name>(6S)-NADPHX</name>
        <dbReference type="ChEBI" id="CHEBI:64076"/>
    </ligand>
</feature>
<evidence type="ECO:0000259" key="20">
    <source>
        <dbReference type="PROSITE" id="PS51383"/>
    </source>
</evidence>
<dbReference type="PANTHER" id="PTHR12592">
    <property type="entry name" value="ATP-DEPENDENT (S)-NAD(P)H-HYDRATE DEHYDRATASE FAMILY MEMBER"/>
    <property type="match status" value="1"/>
</dbReference>
<feature type="binding site" evidence="17">
    <location>
        <begin position="402"/>
        <end position="406"/>
    </location>
    <ligand>
        <name>AMP</name>
        <dbReference type="ChEBI" id="CHEBI:456215"/>
    </ligand>
</feature>
<dbReference type="RefSeq" id="WP_045780492.1">
    <property type="nucleotide sequence ID" value="NZ_LAJX01000256.1"/>
</dbReference>
<comment type="cofactor">
    <cofactor evidence="17">
        <name>Mg(2+)</name>
        <dbReference type="ChEBI" id="CHEBI:18420"/>
    </cofactor>
</comment>
<comment type="cofactor">
    <cofactor evidence="18 19">
        <name>K(+)</name>
        <dbReference type="ChEBI" id="CHEBI:29103"/>
    </cofactor>
    <text evidence="18 19">Binds 1 potassium ion per subunit.</text>
</comment>
<dbReference type="SUPFAM" id="SSF53613">
    <property type="entry name" value="Ribokinase-like"/>
    <property type="match status" value="1"/>
</dbReference>
<dbReference type="Gene3D" id="3.40.50.10260">
    <property type="entry name" value="YjeF N-terminal domain"/>
    <property type="match status" value="1"/>
</dbReference>
<evidence type="ECO:0000313" key="23">
    <source>
        <dbReference type="Proteomes" id="UP000033684"/>
    </source>
</evidence>
<organism evidence="22 23">
    <name type="scientific">Methylocucumis oryzae</name>
    <dbReference type="NCBI Taxonomy" id="1632867"/>
    <lineage>
        <taxon>Bacteria</taxon>
        <taxon>Pseudomonadati</taxon>
        <taxon>Pseudomonadota</taxon>
        <taxon>Gammaproteobacteria</taxon>
        <taxon>Methylococcales</taxon>
        <taxon>Methylococcaceae</taxon>
        <taxon>Methylocucumis</taxon>
    </lineage>
</organism>
<dbReference type="InterPro" id="IPR030677">
    <property type="entry name" value="Nnr"/>
</dbReference>
<comment type="similarity">
    <text evidence="3 19">In the N-terminal section; belongs to the NnrE/AIBP family.</text>
</comment>
<keyword evidence="8 17" id="KW-0521">NADP</keyword>
<dbReference type="InterPro" id="IPR036652">
    <property type="entry name" value="YjeF_N_dom_sf"/>
</dbReference>
<dbReference type="GO" id="GO:0052855">
    <property type="term" value="F:ADP-dependent NAD(P)H-hydrate dehydratase activity"/>
    <property type="evidence" value="ECO:0007669"/>
    <property type="project" value="UniProtKB-UniRule"/>
</dbReference>
<keyword evidence="10 17" id="KW-0520">NAD</keyword>
<dbReference type="Pfam" id="PF03853">
    <property type="entry name" value="YjeF_N"/>
    <property type="match status" value="1"/>
</dbReference>
<dbReference type="NCBIfam" id="TIGR00197">
    <property type="entry name" value="yjeF_nterm"/>
    <property type="match status" value="1"/>
</dbReference>
<keyword evidence="13" id="KW-0511">Multifunctional enzyme</keyword>
<evidence type="ECO:0000256" key="4">
    <source>
        <dbReference type="ARBA" id="ARBA00009524"/>
    </source>
</evidence>
<evidence type="ECO:0000256" key="1">
    <source>
        <dbReference type="ARBA" id="ARBA00000013"/>
    </source>
</evidence>
<proteinExistence type="inferred from homology"/>
<dbReference type="EMBL" id="LAJX01000256">
    <property type="protein sequence ID" value="KJV05273.1"/>
    <property type="molecule type" value="Genomic_DNA"/>
</dbReference>
<keyword evidence="6 17" id="KW-0547">Nucleotide-binding</keyword>
<dbReference type="Gene3D" id="3.40.1190.20">
    <property type="match status" value="1"/>
</dbReference>
<evidence type="ECO:0000256" key="7">
    <source>
        <dbReference type="ARBA" id="ARBA00022840"/>
    </source>
</evidence>
<comment type="caution">
    <text evidence="22">The sequence shown here is derived from an EMBL/GenBank/DDBJ whole genome shotgun (WGS) entry which is preliminary data.</text>
</comment>
<feature type="binding site" evidence="18">
    <location>
        <begin position="130"/>
        <end position="136"/>
    </location>
    <ligand>
        <name>(6S)-NADPHX</name>
        <dbReference type="ChEBI" id="CHEBI:64076"/>
    </ligand>
</feature>
<dbReference type="PATRIC" id="fig|1632867.3.peg.3070"/>
<feature type="binding site" evidence="17">
    <location>
        <position position="431"/>
    </location>
    <ligand>
        <name>(6S)-NADPHX</name>
        <dbReference type="ChEBI" id="CHEBI:64076"/>
    </ligand>
</feature>
<feature type="binding site" evidence="18">
    <location>
        <position position="126"/>
    </location>
    <ligand>
        <name>K(+)</name>
        <dbReference type="ChEBI" id="CHEBI:29103"/>
    </ligand>
</feature>
<evidence type="ECO:0000259" key="21">
    <source>
        <dbReference type="PROSITE" id="PS51385"/>
    </source>
</evidence>
<protein>
    <recommendedName>
        <fullName evidence="19">Bifunctional NAD(P)H-hydrate repair enzyme</fullName>
    </recommendedName>
    <alternativeName>
        <fullName evidence="19">Nicotinamide nucleotide repair protein</fullName>
    </alternativeName>
    <domain>
        <recommendedName>
            <fullName evidence="19">ADP-dependent (S)-NAD(P)H-hydrate dehydratase</fullName>
            <ecNumber evidence="19">4.2.1.136</ecNumber>
        </recommendedName>
        <alternativeName>
            <fullName evidence="19">ADP-dependent NAD(P)HX dehydratase</fullName>
        </alternativeName>
    </domain>
    <domain>
        <recommendedName>
            <fullName evidence="19">NAD(P)H-hydrate epimerase</fullName>
            <ecNumber evidence="19">5.1.99.6</ecNumber>
        </recommendedName>
    </domain>
</protein>
<evidence type="ECO:0000313" key="22">
    <source>
        <dbReference type="EMBL" id="KJV05273.1"/>
    </source>
</evidence>
<dbReference type="GO" id="GO:0046872">
    <property type="term" value="F:metal ion binding"/>
    <property type="evidence" value="ECO:0007669"/>
    <property type="project" value="UniProtKB-UniRule"/>
</dbReference>
<evidence type="ECO:0000256" key="11">
    <source>
        <dbReference type="ARBA" id="ARBA00023235"/>
    </source>
</evidence>
<gene>
    <name evidence="17" type="primary">nnrD</name>
    <name evidence="18" type="synonym">nnrE</name>
    <name evidence="22" type="ORF">VZ94_19355</name>
</gene>
<evidence type="ECO:0000256" key="12">
    <source>
        <dbReference type="ARBA" id="ARBA00023239"/>
    </source>
</evidence>
<evidence type="ECO:0000256" key="6">
    <source>
        <dbReference type="ARBA" id="ARBA00022741"/>
    </source>
</evidence>
<feature type="binding site" evidence="17">
    <location>
        <position position="365"/>
    </location>
    <ligand>
        <name>(6S)-NADPHX</name>
        <dbReference type="ChEBI" id="CHEBI:64076"/>
    </ligand>
</feature>
<dbReference type="PROSITE" id="PS51385">
    <property type="entry name" value="YJEF_N"/>
    <property type="match status" value="1"/>
</dbReference>
<dbReference type="PIRSF" id="PIRSF017184">
    <property type="entry name" value="Nnr"/>
    <property type="match status" value="1"/>
</dbReference>
<dbReference type="CDD" id="cd01171">
    <property type="entry name" value="YXKO-related"/>
    <property type="match status" value="1"/>
</dbReference>
<evidence type="ECO:0000256" key="13">
    <source>
        <dbReference type="ARBA" id="ARBA00023268"/>
    </source>
</evidence>
<comment type="catalytic activity">
    <reaction evidence="2 18 19">
        <text>(6R)-NADPHX = (6S)-NADPHX</text>
        <dbReference type="Rhea" id="RHEA:32227"/>
        <dbReference type="ChEBI" id="CHEBI:64076"/>
        <dbReference type="ChEBI" id="CHEBI:64077"/>
        <dbReference type="EC" id="5.1.99.6"/>
    </reaction>
</comment>
<dbReference type="InterPro" id="IPR029056">
    <property type="entry name" value="Ribokinase-like"/>
</dbReference>
<feature type="binding site" evidence="18">
    <location>
        <position position="141"/>
    </location>
    <ligand>
        <name>(6S)-NADPHX</name>
        <dbReference type="ChEBI" id="CHEBI:64076"/>
    </ligand>
</feature>
<dbReference type="GO" id="GO:0005524">
    <property type="term" value="F:ATP binding"/>
    <property type="evidence" value="ECO:0007669"/>
    <property type="project" value="UniProtKB-UniRule"/>
</dbReference>
<evidence type="ECO:0000256" key="17">
    <source>
        <dbReference type="HAMAP-Rule" id="MF_01965"/>
    </source>
</evidence>
<dbReference type="EC" id="5.1.99.6" evidence="19"/>
<dbReference type="InterPro" id="IPR004443">
    <property type="entry name" value="YjeF_N_dom"/>
</dbReference>
<keyword evidence="22" id="KW-0808">Transferase</keyword>
<evidence type="ECO:0000256" key="8">
    <source>
        <dbReference type="ARBA" id="ARBA00022857"/>
    </source>
</evidence>
<keyword evidence="11 18" id="KW-0413">Isomerase</keyword>
<comment type="catalytic activity">
    <reaction evidence="16 17 19">
        <text>(6S)-NADPHX + ADP = AMP + phosphate + NADPH + H(+)</text>
        <dbReference type="Rhea" id="RHEA:32235"/>
        <dbReference type="ChEBI" id="CHEBI:15378"/>
        <dbReference type="ChEBI" id="CHEBI:43474"/>
        <dbReference type="ChEBI" id="CHEBI:57783"/>
        <dbReference type="ChEBI" id="CHEBI:64076"/>
        <dbReference type="ChEBI" id="CHEBI:456215"/>
        <dbReference type="ChEBI" id="CHEBI:456216"/>
        <dbReference type="EC" id="4.2.1.136"/>
    </reaction>
</comment>
<keyword evidence="12 17" id="KW-0456">Lyase</keyword>
<comment type="similarity">
    <text evidence="4 19">In the C-terminal section; belongs to the NnrD/CARKD family.</text>
</comment>
<dbReference type="PROSITE" id="PS01050">
    <property type="entry name" value="YJEF_C_2"/>
    <property type="match status" value="1"/>
</dbReference>
<keyword evidence="23" id="KW-1185">Reference proteome</keyword>
<keyword evidence="22" id="KW-0418">Kinase</keyword>
<dbReference type="HAMAP" id="MF_01965">
    <property type="entry name" value="NADHX_dehydratase"/>
    <property type="match status" value="1"/>
</dbReference>
<comment type="catalytic activity">
    <reaction evidence="15 17 19">
        <text>(6S)-NADHX + ADP = AMP + phosphate + NADH + H(+)</text>
        <dbReference type="Rhea" id="RHEA:32223"/>
        <dbReference type="ChEBI" id="CHEBI:15378"/>
        <dbReference type="ChEBI" id="CHEBI:43474"/>
        <dbReference type="ChEBI" id="CHEBI:57945"/>
        <dbReference type="ChEBI" id="CHEBI:64074"/>
        <dbReference type="ChEBI" id="CHEBI:456215"/>
        <dbReference type="ChEBI" id="CHEBI:456216"/>
        <dbReference type="EC" id="4.2.1.136"/>
    </reaction>
</comment>
<evidence type="ECO:0000256" key="10">
    <source>
        <dbReference type="ARBA" id="ARBA00023027"/>
    </source>
</evidence>
<dbReference type="EC" id="4.2.1.136" evidence="19"/>
<evidence type="ECO:0000256" key="2">
    <source>
        <dbReference type="ARBA" id="ARBA00000909"/>
    </source>
</evidence>
<sequence length="488" mass="50846">MSSFENQLYSAEAIKALERYVIEVLQIPSSELMNRAGTEAWQVLIRHWPTCKRLAVFCGGGNNAGDGYVVAWLAKSAGLDVVVYALTAPERLSGDALTMYTRYCQAGGVTEAYSSSSLVQAELIVDALFGTGLNKPVTGLYAEAVQAINALAVPVLALDIPSGLHADTGMVLGCAVKAAVTVTFIGIKQGLVTGDAGDYCGQLHCAALSVPDEAFAQIKSSAHQVVQPKSWPKRLRNSHKGHYGHVLVVGGEVGYTGAAKLAGTAALRIGAGLVSIATKTAHAAMLNIDQPELMCHGVDNGLALQKLLENKDVLVFGPGLGRSAWAKDLFSAAMSANIPMVVDADGLNLLAESPLNKPQWVLTPHPGEAARLLGCTTKVIQQNRYQAVSALQATYGGVVLLKGFGTLIASEGDIAVVNSGNPGMASGGMGDVLAGVIGGLLAQGLPAWEAAQQGALMHGLAADMAVAEYGERGLLASDLFNYLRRLVN</sequence>
<dbReference type="GO" id="GO:0016301">
    <property type="term" value="F:kinase activity"/>
    <property type="evidence" value="ECO:0007669"/>
    <property type="project" value="UniProtKB-KW"/>
</dbReference>
<evidence type="ECO:0000256" key="16">
    <source>
        <dbReference type="ARBA" id="ARBA00049209"/>
    </source>
</evidence>
<dbReference type="Proteomes" id="UP000033684">
    <property type="component" value="Unassembled WGS sequence"/>
</dbReference>
<dbReference type="OrthoDB" id="9806925at2"/>
<evidence type="ECO:0000256" key="18">
    <source>
        <dbReference type="HAMAP-Rule" id="MF_01966"/>
    </source>
</evidence>
<dbReference type="HAMAP" id="MF_01966">
    <property type="entry name" value="NADHX_epimerase"/>
    <property type="match status" value="1"/>
</dbReference>
<keyword evidence="9 18" id="KW-0630">Potassium</keyword>
<dbReference type="GO" id="GO:0110051">
    <property type="term" value="P:metabolite repair"/>
    <property type="evidence" value="ECO:0007669"/>
    <property type="project" value="TreeGrafter"/>
</dbReference>
<dbReference type="PANTHER" id="PTHR12592:SF0">
    <property type="entry name" value="ATP-DEPENDENT (S)-NAD(P)H-HYDRATE DEHYDRATASE"/>
    <property type="match status" value="1"/>
</dbReference>
<name>A0A0F3IFG4_9GAMM</name>
<evidence type="ECO:0000256" key="15">
    <source>
        <dbReference type="ARBA" id="ARBA00048238"/>
    </source>
</evidence>
<keyword evidence="7 17" id="KW-0067">ATP-binding</keyword>